<sequence length="250" mass="28454">MREKLQTIGRVKLVGVITFLAVILANVANVLISVFWGFETTWFEDILRATLIPIFLAPLLSWHLVSMFYKLDLLEKDMTLLARTDSLTLTSNRRYFYQQASDWLSDEFNQNRFFAFLILDMDFFKSINDQHGHLCGDKVLETLGCVLIKVAPSPSFVGRLGGEEFALFLPNVKQQDAEVVAAQICQTMRECVIEQDDKKVSCSVSIGISINKNNSKNVIESAFKYADLALYQAKNSGRDCYQVYLPESRH</sequence>
<dbReference type="InterPro" id="IPR043128">
    <property type="entry name" value="Rev_trsase/Diguanyl_cyclase"/>
</dbReference>
<comment type="catalytic activity">
    <reaction evidence="3">
        <text>2 GTP = 3',3'-c-di-GMP + 2 diphosphate</text>
        <dbReference type="Rhea" id="RHEA:24898"/>
        <dbReference type="ChEBI" id="CHEBI:33019"/>
        <dbReference type="ChEBI" id="CHEBI:37565"/>
        <dbReference type="ChEBI" id="CHEBI:58805"/>
        <dbReference type="EC" id="2.7.7.65"/>
    </reaction>
</comment>
<feature type="transmembrane region" description="Helical" evidence="4">
    <location>
        <begin position="12"/>
        <end position="38"/>
    </location>
</feature>
<evidence type="ECO:0000259" key="5">
    <source>
        <dbReference type="PROSITE" id="PS50887"/>
    </source>
</evidence>
<keyword evidence="7" id="KW-1185">Reference proteome</keyword>
<dbReference type="SUPFAM" id="SSF55073">
    <property type="entry name" value="Nucleotide cyclase"/>
    <property type="match status" value="1"/>
</dbReference>
<evidence type="ECO:0000256" key="4">
    <source>
        <dbReference type="SAM" id="Phobius"/>
    </source>
</evidence>
<accession>A0A318UWM8</accession>
<evidence type="ECO:0000313" key="6">
    <source>
        <dbReference type="EMBL" id="PYF80942.1"/>
    </source>
</evidence>
<evidence type="ECO:0000256" key="1">
    <source>
        <dbReference type="ARBA" id="ARBA00001946"/>
    </source>
</evidence>
<dbReference type="CDD" id="cd01949">
    <property type="entry name" value="GGDEF"/>
    <property type="match status" value="1"/>
</dbReference>
<dbReference type="FunFam" id="3.30.70.270:FF:000001">
    <property type="entry name" value="Diguanylate cyclase domain protein"/>
    <property type="match status" value="1"/>
</dbReference>
<feature type="domain" description="GGDEF" evidence="5">
    <location>
        <begin position="112"/>
        <end position="246"/>
    </location>
</feature>
<proteinExistence type="predicted"/>
<dbReference type="InterPro" id="IPR050469">
    <property type="entry name" value="Diguanylate_Cyclase"/>
</dbReference>
<protein>
    <recommendedName>
        <fullName evidence="2">diguanylate cyclase</fullName>
        <ecNumber evidence="2">2.7.7.65</ecNumber>
    </recommendedName>
</protein>
<dbReference type="GO" id="GO:0052621">
    <property type="term" value="F:diguanylate cyclase activity"/>
    <property type="evidence" value="ECO:0007669"/>
    <property type="project" value="UniProtKB-EC"/>
</dbReference>
<dbReference type="NCBIfam" id="TIGR00254">
    <property type="entry name" value="GGDEF"/>
    <property type="match status" value="1"/>
</dbReference>
<feature type="transmembrane region" description="Helical" evidence="4">
    <location>
        <begin position="50"/>
        <end position="69"/>
    </location>
</feature>
<comment type="caution">
    <text evidence="6">The sequence shown here is derived from an EMBL/GenBank/DDBJ whole genome shotgun (WGS) entry which is preliminary data.</text>
</comment>
<dbReference type="PANTHER" id="PTHR45138:SF9">
    <property type="entry name" value="DIGUANYLATE CYCLASE DGCM-RELATED"/>
    <property type="match status" value="1"/>
</dbReference>
<evidence type="ECO:0000256" key="3">
    <source>
        <dbReference type="ARBA" id="ARBA00034247"/>
    </source>
</evidence>
<comment type="cofactor">
    <cofactor evidence="1">
        <name>Mg(2+)</name>
        <dbReference type="ChEBI" id="CHEBI:18420"/>
    </cofactor>
</comment>
<dbReference type="RefSeq" id="WP_110575736.1">
    <property type="nucleotide sequence ID" value="NZ_QKLW01000005.1"/>
</dbReference>
<dbReference type="Gene3D" id="3.30.70.270">
    <property type="match status" value="1"/>
</dbReference>
<reference evidence="6 7" key="1">
    <citation type="submission" date="2018-06" db="EMBL/GenBank/DDBJ databases">
        <title>Genomic Encyclopedia of Type Strains, Phase III (KMG-III): the genomes of soil and plant-associated and newly described type strains.</title>
        <authorList>
            <person name="Whitman W."/>
        </authorList>
    </citation>
    <scope>NUCLEOTIDE SEQUENCE [LARGE SCALE GENOMIC DNA]</scope>
    <source>
        <strain evidence="6 7">CECT 7730</strain>
    </source>
</reference>
<dbReference type="InterPro" id="IPR000160">
    <property type="entry name" value="GGDEF_dom"/>
</dbReference>
<evidence type="ECO:0000256" key="2">
    <source>
        <dbReference type="ARBA" id="ARBA00012528"/>
    </source>
</evidence>
<dbReference type="GO" id="GO:1902201">
    <property type="term" value="P:negative regulation of bacterial-type flagellum-dependent cell motility"/>
    <property type="evidence" value="ECO:0007669"/>
    <property type="project" value="TreeGrafter"/>
</dbReference>
<dbReference type="GO" id="GO:0005886">
    <property type="term" value="C:plasma membrane"/>
    <property type="evidence" value="ECO:0007669"/>
    <property type="project" value="TreeGrafter"/>
</dbReference>
<dbReference type="Proteomes" id="UP000247551">
    <property type="component" value="Unassembled WGS sequence"/>
</dbReference>
<dbReference type="InterPro" id="IPR029787">
    <property type="entry name" value="Nucleotide_cyclase"/>
</dbReference>
<gene>
    <name evidence="6" type="ORF">DFP75_10532</name>
</gene>
<keyword evidence="4" id="KW-1133">Transmembrane helix</keyword>
<dbReference type="SMART" id="SM00267">
    <property type="entry name" value="GGDEF"/>
    <property type="match status" value="1"/>
</dbReference>
<dbReference type="Pfam" id="PF00990">
    <property type="entry name" value="GGDEF"/>
    <property type="match status" value="1"/>
</dbReference>
<dbReference type="AlphaFoldDB" id="A0A318UWM8"/>
<name>A0A318UWM8_9GAMM</name>
<evidence type="ECO:0000313" key="7">
    <source>
        <dbReference type="Proteomes" id="UP000247551"/>
    </source>
</evidence>
<organism evidence="6 7">
    <name type="scientific">Marinomonas alcarazii</name>
    <dbReference type="NCBI Taxonomy" id="491949"/>
    <lineage>
        <taxon>Bacteria</taxon>
        <taxon>Pseudomonadati</taxon>
        <taxon>Pseudomonadota</taxon>
        <taxon>Gammaproteobacteria</taxon>
        <taxon>Oceanospirillales</taxon>
        <taxon>Oceanospirillaceae</taxon>
        <taxon>Marinomonas</taxon>
    </lineage>
</organism>
<keyword evidence="4" id="KW-0812">Transmembrane</keyword>
<keyword evidence="4" id="KW-0472">Membrane</keyword>
<dbReference type="PROSITE" id="PS50887">
    <property type="entry name" value="GGDEF"/>
    <property type="match status" value="1"/>
</dbReference>
<dbReference type="EC" id="2.7.7.65" evidence="2"/>
<dbReference type="EMBL" id="QKLW01000005">
    <property type="protein sequence ID" value="PYF80942.1"/>
    <property type="molecule type" value="Genomic_DNA"/>
</dbReference>
<dbReference type="GO" id="GO:0043709">
    <property type="term" value="P:cell adhesion involved in single-species biofilm formation"/>
    <property type="evidence" value="ECO:0007669"/>
    <property type="project" value="TreeGrafter"/>
</dbReference>
<dbReference type="PANTHER" id="PTHR45138">
    <property type="entry name" value="REGULATORY COMPONENTS OF SENSORY TRANSDUCTION SYSTEM"/>
    <property type="match status" value="1"/>
</dbReference>